<dbReference type="STRING" id="1797988.A3I35_03125"/>
<name>A0A1F5RY36_9BACT</name>
<reference evidence="2 3" key="1">
    <citation type="journal article" date="2016" name="Nat. Commun.">
        <title>Thousands of microbial genomes shed light on interconnected biogeochemical processes in an aquifer system.</title>
        <authorList>
            <person name="Anantharaman K."/>
            <person name="Brown C.T."/>
            <person name="Hug L.A."/>
            <person name="Sharon I."/>
            <person name="Castelle C.J."/>
            <person name="Probst A.J."/>
            <person name="Thomas B.C."/>
            <person name="Singh A."/>
            <person name="Wilkins M.J."/>
            <person name="Karaoz U."/>
            <person name="Brodie E.L."/>
            <person name="Williams K.H."/>
            <person name="Hubbard S.S."/>
            <person name="Banfield J.F."/>
        </authorList>
    </citation>
    <scope>NUCLEOTIDE SEQUENCE [LARGE SCALE GENOMIC DNA]</scope>
</reference>
<feature type="region of interest" description="Disordered" evidence="1">
    <location>
        <begin position="126"/>
        <end position="166"/>
    </location>
</feature>
<evidence type="ECO:0000256" key="1">
    <source>
        <dbReference type="SAM" id="MobiDB-lite"/>
    </source>
</evidence>
<dbReference type="Proteomes" id="UP000177878">
    <property type="component" value="Unassembled WGS sequence"/>
</dbReference>
<accession>A0A1F5RY36</accession>
<dbReference type="EMBL" id="MFFV01000034">
    <property type="protein sequence ID" value="OGF19349.1"/>
    <property type="molecule type" value="Genomic_DNA"/>
</dbReference>
<comment type="caution">
    <text evidence="2">The sequence shown here is derived from an EMBL/GenBank/DDBJ whole genome shotgun (WGS) entry which is preliminary data.</text>
</comment>
<gene>
    <name evidence="2" type="ORF">A3I35_03125</name>
</gene>
<sequence length="166" mass="17767">MAAKVIYAKNIEELPTSDLKQVGTVKLGEEKLAGVKLKQRLAREVSGGKTLTALEKDLKNEGLVGGQQKKRRALMDVIGGAENKTGQKKPVPWYRRALATEEDDISQKTGVSIHEVRGGVSHVSVDTRAQGGRMRSRINPLSGAAGPTVGGAPKPPTTRPNIPLTR</sequence>
<dbReference type="AlphaFoldDB" id="A0A1F5RY36"/>
<protein>
    <submittedName>
        <fullName evidence="2">Uncharacterized protein</fullName>
    </submittedName>
</protein>
<evidence type="ECO:0000313" key="3">
    <source>
        <dbReference type="Proteomes" id="UP000177878"/>
    </source>
</evidence>
<organism evidence="2 3">
    <name type="scientific">Candidatus Falkowbacteria bacterium RIFCSPLOWO2_02_FULL_45_15</name>
    <dbReference type="NCBI Taxonomy" id="1797988"/>
    <lineage>
        <taxon>Bacteria</taxon>
        <taxon>Candidatus Falkowiibacteriota</taxon>
    </lineage>
</organism>
<evidence type="ECO:0000313" key="2">
    <source>
        <dbReference type="EMBL" id="OGF19349.1"/>
    </source>
</evidence>
<proteinExistence type="predicted"/>